<keyword evidence="1" id="KW-0472">Membrane</keyword>
<proteinExistence type="predicted"/>
<evidence type="ECO:0000313" key="3">
    <source>
        <dbReference type="Proteomes" id="UP000054559"/>
    </source>
</evidence>
<dbReference type="InterPro" id="IPR051057">
    <property type="entry name" value="PI-PLC_domain"/>
</dbReference>
<dbReference type="GO" id="GO:0006629">
    <property type="term" value="P:lipid metabolic process"/>
    <property type="evidence" value="ECO:0007669"/>
    <property type="project" value="InterPro"/>
</dbReference>
<dbReference type="SUPFAM" id="SSF51695">
    <property type="entry name" value="PLC-like phosphodiesterases"/>
    <property type="match status" value="1"/>
</dbReference>
<gene>
    <name evidence="2" type="ORF">CISG_01297</name>
</gene>
<dbReference type="STRING" id="454286.A0A0J8QXA8"/>
<organism evidence="2 3">
    <name type="scientific">Coccidioides immitis RMSCC 3703</name>
    <dbReference type="NCBI Taxonomy" id="454286"/>
    <lineage>
        <taxon>Eukaryota</taxon>
        <taxon>Fungi</taxon>
        <taxon>Dikarya</taxon>
        <taxon>Ascomycota</taxon>
        <taxon>Pezizomycotina</taxon>
        <taxon>Eurotiomycetes</taxon>
        <taxon>Eurotiomycetidae</taxon>
        <taxon>Onygenales</taxon>
        <taxon>Onygenaceae</taxon>
        <taxon>Coccidioides</taxon>
    </lineage>
</organism>
<dbReference type="GO" id="GO:0008081">
    <property type="term" value="F:phosphoric diester hydrolase activity"/>
    <property type="evidence" value="ECO:0007669"/>
    <property type="project" value="InterPro"/>
</dbReference>
<dbReference type="Pfam" id="PF26146">
    <property type="entry name" value="PI-PLC_X"/>
    <property type="match status" value="1"/>
</dbReference>
<keyword evidence="1" id="KW-0812">Transmembrane</keyword>
<dbReference type="Gene3D" id="3.20.20.190">
    <property type="entry name" value="Phosphatidylinositol (PI) phosphodiesterase"/>
    <property type="match status" value="1"/>
</dbReference>
<accession>A0A0J8QXA8</accession>
<dbReference type="PANTHER" id="PTHR13593">
    <property type="match status" value="1"/>
</dbReference>
<feature type="transmembrane region" description="Helical" evidence="1">
    <location>
        <begin position="44"/>
        <end position="66"/>
    </location>
</feature>
<keyword evidence="1" id="KW-1133">Transmembrane helix</keyword>
<dbReference type="AlphaFoldDB" id="A0A0J8QXA8"/>
<evidence type="ECO:0000256" key="1">
    <source>
        <dbReference type="SAM" id="Phobius"/>
    </source>
</evidence>
<sequence>MPPLPHDRVSWDARLLLRVRLRLLLPCLSLACLCDRPLDSSSAALLAVCVLLPFLLLCLLTAACLLPTGLLAQTRCNGRTEYCTRRYADVRLVGAHNSPFVGYLPQHNQEISVTKQLDLGIRFLQGQTRVHEEKKTLNMCHTSCFLEDAGPVEDFLSTIKTWLDGHPEEVVTLLLTNGDYVDVNRFDEAFTKSGIKKYVFVPPSAPDALPMDSWPMLGNLISSGKRLIVFLDYKADMPKFPYILDQFAYFFETPFSTTDPKFPQCKIDRPPNAKADGRLYLVNHTLNVDIFGVIVPDRIRAPKTNAATGEGSIGAHVDLCNSIYDRKPNVVLLDFINQGEVFKAQNQMNGF</sequence>
<evidence type="ECO:0008006" key="4">
    <source>
        <dbReference type="Google" id="ProtNLM"/>
    </source>
</evidence>
<dbReference type="OrthoDB" id="7984201at2759"/>
<reference evidence="3" key="1">
    <citation type="journal article" date="2010" name="Genome Res.">
        <title>Population genomic sequencing of Coccidioides fungi reveals recent hybridization and transposon control.</title>
        <authorList>
            <person name="Neafsey D.E."/>
            <person name="Barker B.M."/>
            <person name="Sharpton T.J."/>
            <person name="Stajich J.E."/>
            <person name="Park D.J."/>
            <person name="Whiston E."/>
            <person name="Hung C.-Y."/>
            <person name="McMahan C."/>
            <person name="White J."/>
            <person name="Sykes S."/>
            <person name="Heiman D."/>
            <person name="Young S."/>
            <person name="Zeng Q."/>
            <person name="Abouelleil A."/>
            <person name="Aftuck L."/>
            <person name="Bessette D."/>
            <person name="Brown A."/>
            <person name="FitzGerald M."/>
            <person name="Lui A."/>
            <person name="Macdonald J.P."/>
            <person name="Priest M."/>
            <person name="Orbach M.J."/>
            <person name="Galgiani J.N."/>
            <person name="Kirkland T.N."/>
            <person name="Cole G.T."/>
            <person name="Birren B.W."/>
            <person name="Henn M.R."/>
            <person name="Taylor J.W."/>
            <person name="Rounsley S.D."/>
        </authorList>
    </citation>
    <scope>NUCLEOTIDE SEQUENCE [LARGE SCALE GENOMIC DNA]</scope>
    <source>
        <strain evidence="3">RMSCC 3703</strain>
    </source>
</reference>
<evidence type="ECO:0000313" key="2">
    <source>
        <dbReference type="EMBL" id="KMU77539.1"/>
    </source>
</evidence>
<dbReference type="EMBL" id="DS268121">
    <property type="protein sequence ID" value="KMU77539.1"/>
    <property type="molecule type" value="Genomic_DNA"/>
</dbReference>
<dbReference type="PANTHER" id="PTHR13593:SF146">
    <property type="entry name" value="PLC-LIKE PHOSPHODIESTERASE"/>
    <property type="match status" value="1"/>
</dbReference>
<name>A0A0J8QXA8_COCIT</name>
<dbReference type="Proteomes" id="UP000054559">
    <property type="component" value="Unassembled WGS sequence"/>
</dbReference>
<dbReference type="InterPro" id="IPR017946">
    <property type="entry name" value="PLC-like_Pdiesterase_TIM-brl"/>
</dbReference>
<protein>
    <recommendedName>
        <fullName evidence="4">PLC-like phosphodiesterase</fullName>
    </recommendedName>
</protein>